<sequence length="166" mass="18258">MPFVSAKSAVLAAPQLQGPDVDTVISARQKELELQEAELDRKESDLRLTWATLAPSTVQDARWACLREERHALAQKWACLAQDKRLRADREQMMLSAVMMGAPMAQAASRASAGTGAGDGPVPPWGVPPLQHTYCAIWSVQQIQWLAVAQQQQQADMPAMSCCFQR</sequence>
<dbReference type="Proteomes" id="UP000650467">
    <property type="component" value="Unassembled WGS sequence"/>
</dbReference>
<gene>
    <name evidence="1" type="ORF">HXX76_014244</name>
</gene>
<dbReference type="AlphaFoldDB" id="A0A835SCM3"/>
<comment type="caution">
    <text evidence="1">The sequence shown here is derived from an EMBL/GenBank/DDBJ whole genome shotgun (WGS) entry which is preliminary data.</text>
</comment>
<evidence type="ECO:0000313" key="1">
    <source>
        <dbReference type="EMBL" id="KAG2424823.1"/>
    </source>
</evidence>
<evidence type="ECO:0000313" key="2">
    <source>
        <dbReference type="Proteomes" id="UP000650467"/>
    </source>
</evidence>
<keyword evidence="2" id="KW-1185">Reference proteome</keyword>
<dbReference type="EMBL" id="JAEHOC010000061">
    <property type="protein sequence ID" value="KAG2424823.1"/>
    <property type="molecule type" value="Genomic_DNA"/>
</dbReference>
<dbReference type="OrthoDB" id="537374at2759"/>
<organism evidence="1 2">
    <name type="scientific">Chlamydomonas incerta</name>
    <dbReference type="NCBI Taxonomy" id="51695"/>
    <lineage>
        <taxon>Eukaryota</taxon>
        <taxon>Viridiplantae</taxon>
        <taxon>Chlorophyta</taxon>
        <taxon>core chlorophytes</taxon>
        <taxon>Chlorophyceae</taxon>
        <taxon>CS clade</taxon>
        <taxon>Chlamydomonadales</taxon>
        <taxon>Chlamydomonadaceae</taxon>
        <taxon>Chlamydomonas</taxon>
    </lineage>
</organism>
<name>A0A835SCM3_CHLIN</name>
<protein>
    <submittedName>
        <fullName evidence="1">Uncharacterized protein</fullName>
    </submittedName>
</protein>
<reference evidence="1" key="1">
    <citation type="journal article" date="2020" name="bioRxiv">
        <title>Comparative genomics of Chlamydomonas.</title>
        <authorList>
            <person name="Craig R.J."/>
            <person name="Hasan A.R."/>
            <person name="Ness R.W."/>
            <person name="Keightley P.D."/>
        </authorList>
    </citation>
    <scope>NUCLEOTIDE SEQUENCE</scope>
    <source>
        <strain evidence="1">SAG 7.73</strain>
    </source>
</reference>
<proteinExistence type="predicted"/>
<accession>A0A835SCM3</accession>